<dbReference type="AlphaFoldDB" id="A0A1B1U514"/>
<dbReference type="NCBIfam" id="NF004602">
    <property type="entry name" value="PRK05932.2-4"/>
    <property type="match status" value="1"/>
</dbReference>
<accession>A0A1B1U514</accession>
<evidence type="ECO:0000256" key="6">
    <source>
        <dbReference type="ARBA" id="ARBA00023082"/>
    </source>
</evidence>
<keyword evidence="7" id="KW-0238">DNA-binding</keyword>
<reference evidence="12" key="1">
    <citation type="submission" date="2016-07" db="EMBL/GenBank/DDBJ databases">
        <authorList>
            <person name="Florea S."/>
            <person name="Webb J.S."/>
            <person name="Jaromczyk J."/>
            <person name="Schardl C.L."/>
        </authorList>
    </citation>
    <scope>NUCLEOTIDE SEQUENCE [LARGE SCALE GENOMIC DNA]</scope>
    <source>
        <strain evidence="12">MIT 01-6242</strain>
    </source>
</reference>
<evidence type="ECO:0000256" key="2">
    <source>
        <dbReference type="ARBA" id="ARBA00022478"/>
    </source>
</evidence>
<evidence type="ECO:0000259" key="10">
    <source>
        <dbReference type="Pfam" id="PF04963"/>
    </source>
</evidence>
<dbReference type="Pfam" id="PF04552">
    <property type="entry name" value="Sigma54_DBD"/>
    <property type="match status" value="1"/>
</dbReference>
<protein>
    <submittedName>
        <fullName evidence="11">RNA polymerase factor sigma-54</fullName>
    </submittedName>
</protein>
<evidence type="ECO:0000256" key="3">
    <source>
        <dbReference type="ARBA" id="ARBA00022679"/>
    </source>
</evidence>
<dbReference type="PANTHER" id="PTHR32248:SF4">
    <property type="entry name" value="RNA POLYMERASE SIGMA-54 FACTOR"/>
    <property type="match status" value="1"/>
</dbReference>
<dbReference type="PROSITE" id="PS50044">
    <property type="entry name" value="SIGMA54_3"/>
    <property type="match status" value="1"/>
</dbReference>
<dbReference type="Pfam" id="PF04963">
    <property type="entry name" value="Sigma54_CBD"/>
    <property type="match status" value="1"/>
</dbReference>
<evidence type="ECO:0000256" key="8">
    <source>
        <dbReference type="ARBA" id="ARBA00023163"/>
    </source>
</evidence>
<gene>
    <name evidence="11" type="ORF">BBW65_03075</name>
</gene>
<organism evidence="11 12">
    <name type="scientific">Helicobacter enhydrae</name>
    <dbReference type="NCBI Taxonomy" id="222136"/>
    <lineage>
        <taxon>Bacteria</taxon>
        <taxon>Pseudomonadati</taxon>
        <taxon>Campylobacterota</taxon>
        <taxon>Epsilonproteobacteria</taxon>
        <taxon>Campylobacterales</taxon>
        <taxon>Helicobacteraceae</taxon>
        <taxon>Helicobacter</taxon>
    </lineage>
</organism>
<dbReference type="Gene3D" id="1.10.10.60">
    <property type="entry name" value="Homeodomain-like"/>
    <property type="match status" value="1"/>
</dbReference>
<evidence type="ECO:0000256" key="4">
    <source>
        <dbReference type="ARBA" id="ARBA00022695"/>
    </source>
</evidence>
<dbReference type="PIRSF" id="PIRSF000774">
    <property type="entry name" value="RpoN"/>
    <property type="match status" value="1"/>
</dbReference>
<feature type="domain" description="RNA polymerase sigma factor 54 DNA-binding" evidence="9">
    <location>
        <begin position="269"/>
        <end position="422"/>
    </location>
</feature>
<dbReference type="STRING" id="222136.BBW65_03075"/>
<dbReference type="GO" id="GO:0006352">
    <property type="term" value="P:DNA-templated transcription initiation"/>
    <property type="evidence" value="ECO:0007669"/>
    <property type="project" value="InterPro"/>
</dbReference>
<evidence type="ECO:0000259" key="9">
    <source>
        <dbReference type="Pfam" id="PF04552"/>
    </source>
</evidence>
<keyword evidence="5" id="KW-0805">Transcription regulation</keyword>
<dbReference type="PROSITE" id="PS00718">
    <property type="entry name" value="SIGMA54_2"/>
    <property type="match status" value="1"/>
</dbReference>
<dbReference type="GO" id="GO:0003677">
    <property type="term" value="F:DNA binding"/>
    <property type="evidence" value="ECO:0007669"/>
    <property type="project" value="UniProtKB-KW"/>
</dbReference>
<keyword evidence="3" id="KW-0808">Transferase</keyword>
<evidence type="ECO:0000256" key="5">
    <source>
        <dbReference type="ARBA" id="ARBA00023015"/>
    </source>
</evidence>
<dbReference type="NCBIfam" id="TIGR02395">
    <property type="entry name" value="rpoN_sigma"/>
    <property type="match status" value="1"/>
</dbReference>
<dbReference type="EMBL" id="CP016503">
    <property type="protein sequence ID" value="ANV97846.1"/>
    <property type="molecule type" value="Genomic_DNA"/>
</dbReference>
<keyword evidence="2" id="KW-0240">DNA-directed RNA polymerase</keyword>
<evidence type="ECO:0000313" key="12">
    <source>
        <dbReference type="Proteomes" id="UP000092884"/>
    </source>
</evidence>
<dbReference type="GO" id="GO:0001216">
    <property type="term" value="F:DNA-binding transcription activator activity"/>
    <property type="evidence" value="ECO:0007669"/>
    <property type="project" value="InterPro"/>
</dbReference>
<dbReference type="GO" id="GO:0016987">
    <property type="term" value="F:sigma factor activity"/>
    <property type="evidence" value="ECO:0007669"/>
    <property type="project" value="UniProtKB-KW"/>
</dbReference>
<keyword evidence="8" id="KW-0804">Transcription</keyword>
<comment type="similarity">
    <text evidence="1">Belongs to the sigma-54 factor family.</text>
</comment>
<evidence type="ECO:0000256" key="1">
    <source>
        <dbReference type="ARBA" id="ARBA00008798"/>
    </source>
</evidence>
<proteinExistence type="inferred from homology"/>
<sequence>MKNNLKLAPSTSVKTKLSTTLKSWLPILQSSNDELIEMLTEMTQDNPYASVQTNLIKDFSSQSQYTKTTRKSSKQAEGFESFCLYEDGLFEVLLDQIAPPLFPTPRSQEIAQLIIEDLNEEGYFDGDLEEIASRCGCEVSEVDKIRKRFAYLEPCGIGAIDVVEALEFQLDQSELDGSAYDLAKLILQDLHNHFHHKSHAEYPRVMQVLKGFKNPPAIDYLAKEQYIKPDLFVSFENGEIEVRLNHEMSPSIKIDSNIQAQIPKSAEEQFIKTKVKEARTLVDALEMRKATLQKIGLMIVEYQYDFFNGGEIKPMKLKDLADEFGHAPSTISRAISNKYLECDRGIFSIKSFFSTALDDDVSNSAIKDFVNDLVKNEDRKKPLSDSKILELIEAKFGIKIVRRTITKYRQKLNIASSSERKKLYEMSF</sequence>
<dbReference type="Pfam" id="PF00309">
    <property type="entry name" value="Sigma54_AID"/>
    <property type="match status" value="1"/>
</dbReference>
<evidence type="ECO:0000256" key="7">
    <source>
        <dbReference type="ARBA" id="ARBA00023125"/>
    </source>
</evidence>
<feature type="domain" description="RNA polymerase sigma factor 54 core-binding" evidence="10">
    <location>
        <begin position="79"/>
        <end position="256"/>
    </location>
</feature>
<dbReference type="InterPro" id="IPR038709">
    <property type="entry name" value="RpoN_core-bd_sf"/>
</dbReference>
<name>A0A1B1U514_9HELI</name>
<dbReference type="KEGG" id="het:BBW65_03075"/>
<dbReference type="GO" id="GO:0000428">
    <property type="term" value="C:DNA-directed RNA polymerase complex"/>
    <property type="evidence" value="ECO:0007669"/>
    <property type="project" value="UniProtKB-KW"/>
</dbReference>
<dbReference type="OrthoDB" id="9814402at2"/>
<dbReference type="InterPro" id="IPR007634">
    <property type="entry name" value="RNA_pol_sigma_54_DNA-bd"/>
</dbReference>
<dbReference type="PANTHER" id="PTHR32248">
    <property type="entry name" value="RNA POLYMERASE SIGMA-54 FACTOR"/>
    <property type="match status" value="1"/>
</dbReference>
<keyword evidence="6" id="KW-0731">Sigma factor</keyword>
<dbReference type="GO" id="GO:0016779">
    <property type="term" value="F:nucleotidyltransferase activity"/>
    <property type="evidence" value="ECO:0007669"/>
    <property type="project" value="UniProtKB-KW"/>
</dbReference>
<dbReference type="PRINTS" id="PR00045">
    <property type="entry name" value="SIGMA54FCT"/>
</dbReference>
<keyword evidence="12" id="KW-1185">Reference proteome</keyword>
<dbReference type="RefSeq" id="WP_066339536.1">
    <property type="nucleotide sequence ID" value="NZ_CP016503.1"/>
</dbReference>
<dbReference type="InterPro" id="IPR007046">
    <property type="entry name" value="RNA_pol_sigma_54_core-bd"/>
</dbReference>
<evidence type="ECO:0000313" key="11">
    <source>
        <dbReference type="EMBL" id="ANV97846.1"/>
    </source>
</evidence>
<dbReference type="InterPro" id="IPR000394">
    <property type="entry name" value="RNA_pol_sigma_54"/>
</dbReference>
<keyword evidence="4" id="KW-0548">Nucleotidyltransferase</keyword>
<dbReference type="Proteomes" id="UP000092884">
    <property type="component" value="Chromosome"/>
</dbReference>
<dbReference type="Gene3D" id="1.10.10.1330">
    <property type="entry name" value="RNA polymerase sigma-54 factor, core-binding domain"/>
    <property type="match status" value="1"/>
</dbReference>